<proteinExistence type="predicted"/>
<dbReference type="Proteomes" id="UP001223390">
    <property type="component" value="Unassembled WGS sequence"/>
</dbReference>
<reference evidence="2 3" key="1">
    <citation type="submission" date="2023-05" db="EMBL/GenBank/DDBJ databases">
        <title>Sequencing and Assembly of Streptomyces sp. NP73.</title>
        <authorList>
            <person name="Konwar A.N."/>
            <person name="Saikia K."/>
            <person name="Thakur D."/>
        </authorList>
    </citation>
    <scope>NUCLEOTIDE SEQUENCE [LARGE SCALE GENOMIC DNA]</scope>
    <source>
        <strain evidence="2 3">NP73</strain>
    </source>
</reference>
<organism evidence="2 3">
    <name type="scientific">Streptomyces katrae</name>
    <dbReference type="NCBI Taxonomy" id="68223"/>
    <lineage>
        <taxon>Bacteria</taxon>
        <taxon>Bacillati</taxon>
        <taxon>Actinomycetota</taxon>
        <taxon>Actinomycetes</taxon>
        <taxon>Kitasatosporales</taxon>
        <taxon>Streptomycetaceae</taxon>
        <taxon>Streptomyces</taxon>
    </lineage>
</organism>
<gene>
    <name evidence="2" type="ORF">QEZ40_004787</name>
</gene>
<accession>A0ABT7H0E7</accession>
<dbReference type="EMBL" id="JASITI010000042">
    <property type="protein sequence ID" value="MDK9499367.1"/>
    <property type="molecule type" value="Genomic_DNA"/>
</dbReference>
<evidence type="ECO:0000313" key="3">
    <source>
        <dbReference type="Proteomes" id="UP001223390"/>
    </source>
</evidence>
<dbReference type="RefSeq" id="WP_285345261.1">
    <property type="nucleotide sequence ID" value="NZ_JASITI010000042.1"/>
</dbReference>
<feature type="transmembrane region" description="Helical" evidence="1">
    <location>
        <begin position="12"/>
        <end position="42"/>
    </location>
</feature>
<sequence length="53" mass="5737">MTIDISLRELPFLAISAGAAVLPAWTDVPPAVSLLVAVLVALQIRIRRQDQRA</sequence>
<name>A0ABT7H0E7_9ACTN</name>
<keyword evidence="3" id="KW-1185">Reference proteome</keyword>
<evidence type="ECO:0000256" key="1">
    <source>
        <dbReference type="SAM" id="Phobius"/>
    </source>
</evidence>
<protein>
    <submittedName>
        <fullName evidence="2">Uncharacterized protein</fullName>
    </submittedName>
</protein>
<keyword evidence="1" id="KW-1133">Transmembrane helix</keyword>
<keyword evidence="1" id="KW-0472">Membrane</keyword>
<evidence type="ECO:0000313" key="2">
    <source>
        <dbReference type="EMBL" id="MDK9499367.1"/>
    </source>
</evidence>
<keyword evidence="1" id="KW-0812">Transmembrane</keyword>
<comment type="caution">
    <text evidence="2">The sequence shown here is derived from an EMBL/GenBank/DDBJ whole genome shotgun (WGS) entry which is preliminary data.</text>
</comment>